<dbReference type="AlphaFoldDB" id="A0A2U2ARL1"/>
<organism evidence="3 5">
    <name type="scientific">Ignatzschineria cameli</name>
    <dbReference type="NCBI Taxonomy" id="2182793"/>
    <lineage>
        <taxon>Bacteria</taxon>
        <taxon>Pseudomonadati</taxon>
        <taxon>Pseudomonadota</taxon>
        <taxon>Gammaproteobacteria</taxon>
        <taxon>Cardiobacteriales</taxon>
        <taxon>Ignatzschineriaceae</taxon>
        <taxon>Ignatzschineria</taxon>
    </lineage>
</organism>
<dbReference type="OrthoDB" id="9804286at2"/>
<dbReference type="InterPro" id="IPR045886">
    <property type="entry name" value="ThiF/MoeB/HesA"/>
</dbReference>
<evidence type="ECO:0000313" key="3">
    <source>
        <dbReference type="EMBL" id="PWD86901.1"/>
    </source>
</evidence>
<reference evidence="3" key="1">
    <citation type="journal article" date="2018" name="Genome Announc.">
        <title>Ignatzschineria cameli sp. nov., isolated from necrotic foot tissue of dromedaries (Camelus dromedarius) and associated maggots (Wohlfahrtia species) in Dubai.</title>
        <authorList>
            <person name="Tsang C.C."/>
            <person name="Tang J.Y."/>
            <person name="Fong J.Y."/>
            <person name="Kinne J."/>
            <person name="Lee H.H."/>
            <person name="Joseph M."/>
            <person name="Jose S."/>
            <person name="Schuster R.K."/>
            <person name="Tang Y."/>
            <person name="Sivakumar S."/>
            <person name="Chen J.H."/>
            <person name="Teng J.L."/>
            <person name="Lau S.K."/>
            <person name="Wernery U."/>
            <person name="Woo P.C."/>
        </authorList>
    </citation>
    <scope>NUCLEOTIDE SEQUENCE</scope>
    <source>
        <strain evidence="3">UAE-HKU57</strain>
        <strain evidence="4">UAE-HKU58</strain>
    </source>
</reference>
<evidence type="ECO:0000256" key="1">
    <source>
        <dbReference type="ARBA" id="ARBA00009919"/>
    </source>
</evidence>
<dbReference type="GO" id="GO:0005829">
    <property type="term" value="C:cytosol"/>
    <property type="evidence" value="ECO:0007669"/>
    <property type="project" value="TreeGrafter"/>
</dbReference>
<keyword evidence="6" id="KW-1185">Reference proteome</keyword>
<dbReference type="RefSeq" id="WP_109200873.1">
    <property type="nucleotide sequence ID" value="NZ_QEWS01000001.1"/>
</dbReference>
<dbReference type="Pfam" id="PF00899">
    <property type="entry name" value="ThiF"/>
    <property type="match status" value="1"/>
</dbReference>
<dbReference type="Proteomes" id="UP000245059">
    <property type="component" value="Unassembled WGS sequence"/>
</dbReference>
<dbReference type="SUPFAM" id="SSF69572">
    <property type="entry name" value="Activating enzymes of the ubiquitin-like proteins"/>
    <property type="match status" value="1"/>
</dbReference>
<dbReference type="Proteomes" id="UP000245217">
    <property type="component" value="Unassembled WGS sequence"/>
</dbReference>
<dbReference type="Gene3D" id="3.40.50.720">
    <property type="entry name" value="NAD(P)-binding Rossmann-like Domain"/>
    <property type="match status" value="1"/>
</dbReference>
<dbReference type="EMBL" id="QEWV01000001">
    <property type="protein sequence ID" value="PWD94281.1"/>
    <property type="molecule type" value="Genomic_DNA"/>
</dbReference>
<dbReference type="EMBL" id="QEWW01000002">
    <property type="protein sequence ID" value="PWD86901.1"/>
    <property type="molecule type" value="Genomic_DNA"/>
</dbReference>
<evidence type="ECO:0000313" key="4">
    <source>
        <dbReference type="EMBL" id="PWD94281.1"/>
    </source>
</evidence>
<dbReference type="GO" id="GO:0008641">
    <property type="term" value="F:ubiquitin-like modifier activating enzyme activity"/>
    <property type="evidence" value="ECO:0007669"/>
    <property type="project" value="InterPro"/>
</dbReference>
<comment type="caution">
    <text evidence="3">The sequence shown here is derived from an EMBL/GenBank/DDBJ whole genome shotgun (WGS) entry which is preliminary data.</text>
</comment>
<feature type="domain" description="THIF-type NAD/FAD binding fold" evidence="2">
    <location>
        <begin position="8"/>
        <end position="263"/>
    </location>
</feature>
<dbReference type="GO" id="GO:0016779">
    <property type="term" value="F:nucleotidyltransferase activity"/>
    <property type="evidence" value="ECO:0007669"/>
    <property type="project" value="TreeGrafter"/>
</dbReference>
<dbReference type="PANTHER" id="PTHR10953">
    <property type="entry name" value="UBIQUITIN-ACTIVATING ENZYME E1"/>
    <property type="match status" value="1"/>
</dbReference>
<evidence type="ECO:0000259" key="2">
    <source>
        <dbReference type="Pfam" id="PF00899"/>
    </source>
</evidence>
<protein>
    <submittedName>
        <fullName evidence="3">Thiamine biosynthesis protein ThiS</fullName>
    </submittedName>
</protein>
<proteinExistence type="inferred from homology"/>
<evidence type="ECO:0000313" key="5">
    <source>
        <dbReference type="Proteomes" id="UP000245059"/>
    </source>
</evidence>
<accession>A0A2U2ARL1</accession>
<dbReference type="PANTHER" id="PTHR10953:SF102">
    <property type="entry name" value="ADENYLYLTRANSFERASE AND SULFURTRANSFERASE MOCS3"/>
    <property type="match status" value="1"/>
</dbReference>
<dbReference type="GO" id="GO:0008146">
    <property type="term" value="F:sulfotransferase activity"/>
    <property type="evidence" value="ECO:0007669"/>
    <property type="project" value="TreeGrafter"/>
</dbReference>
<name>A0A2U2ARL1_9GAMM</name>
<reference evidence="5 6" key="2">
    <citation type="submission" date="2018-05" db="EMBL/GenBank/DDBJ databases">
        <title>Ignatzschineria dubaiensis sp. nov., isolated from necrotic foot tissues of dromedaries (Camelus dromedarius) and associated maggots in Dubai, United Arab Emirates.</title>
        <authorList>
            <person name="Tsang C.C."/>
            <person name="Tang J.Y.M."/>
            <person name="Fong J.Y.H."/>
            <person name="Kinne J."/>
            <person name="Lee H.H."/>
            <person name="Joseph M."/>
            <person name="Jose S."/>
            <person name="Schuster R.K."/>
            <person name="Tang Y."/>
            <person name="Sivakumar S."/>
            <person name="Chen J.H.K."/>
            <person name="Teng J.L.L."/>
            <person name="Lau S.K.P."/>
            <person name="Wernery U."/>
            <person name="Woo P.C.Y."/>
        </authorList>
    </citation>
    <scope>NUCLEOTIDE SEQUENCE [LARGE SCALE GENOMIC DNA]</scope>
    <source>
        <strain evidence="5">UAE-HKU57</strain>
        <strain evidence="6">UAE-HKU58</strain>
    </source>
</reference>
<evidence type="ECO:0000313" key="6">
    <source>
        <dbReference type="Proteomes" id="UP000245217"/>
    </source>
</evidence>
<dbReference type="InterPro" id="IPR035985">
    <property type="entry name" value="Ubiquitin-activating_enz"/>
</dbReference>
<dbReference type="GO" id="GO:0004792">
    <property type="term" value="F:thiosulfate-cyanide sulfurtransferase activity"/>
    <property type="evidence" value="ECO:0007669"/>
    <property type="project" value="TreeGrafter"/>
</dbReference>
<dbReference type="FunFam" id="3.40.50.720:FF:000080">
    <property type="entry name" value="Thiazole biosynthesis adenylyltransferase ThiF"/>
    <property type="match status" value="1"/>
</dbReference>
<comment type="similarity">
    <text evidence="1">Belongs to the HesA/MoeB/ThiF family.</text>
</comment>
<dbReference type="InterPro" id="IPR000594">
    <property type="entry name" value="ThiF_NAD_FAD-bd"/>
</dbReference>
<sequence>MSEIDSRYDRLARFYKIGKIGVKAFNRANVVILGCGALGSQHAETLARAGFGRLTLIDRDFVERSNLQRQTLFTEDDAENATPKVIALQKHLAKINCDIEVTPHIVDVSSDNIEALIAGHDLLLDGTDNLALRMLINDACYKQGIPWIFGSALESYGMSYNFNFDSDPESSTSLERRDIRSNHQAAPCLRCLLQTLPLESHDTCSSVGVIQPILQMISSIQTTEAMKYFADREAVRETLFSIDLWDFHPQNISLHRLKDPECLTCGPNPTYPALHQKKREAERLCGDGSVMIREVAPLNLKQLKNRLDQRHIDSQYNEYFLNIHLPSHRVILFADGRGIVYGVIDTEEALQLYNRVVAF</sequence>
<dbReference type="CDD" id="cd00757">
    <property type="entry name" value="ThiF_MoeB_HesA_family"/>
    <property type="match status" value="1"/>
</dbReference>
<gene>
    <name evidence="3" type="ORF">DC077_03555</name>
    <name evidence="4" type="ORF">DC078_01695</name>
</gene>